<feature type="transmembrane region" description="Helical" evidence="11">
    <location>
        <begin position="128"/>
        <end position="147"/>
    </location>
</feature>
<dbReference type="PANTHER" id="PTHR44936:SF10">
    <property type="entry name" value="SENSOR PROTEIN RSTB"/>
    <property type="match status" value="1"/>
</dbReference>
<dbReference type="AlphaFoldDB" id="A0AAW9RFM9"/>
<proteinExistence type="predicted"/>
<dbReference type="SMART" id="SM00388">
    <property type="entry name" value="HisKA"/>
    <property type="match status" value="1"/>
</dbReference>
<dbReference type="PANTHER" id="PTHR44936">
    <property type="entry name" value="SENSOR PROTEIN CREC"/>
    <property type="match status" value="1"/>
</dbReference>
<name>A0AAW9RFM9_9HYPH</name>
<dbReference type="InterPro" id="IPR050980">
    <property type="entry name" value="2C_sensor_his_kinase"/>
</dbReference>
<evidence type="ECO:0000259" key="12">
    <source>
        <dbReference type="PROSITE" id="PS50109"/>
    </source>
</evidence>
<evidence type="ECO:0000256" key="8">
    <source>
        <dbReference type="ARBA" id="ARBA00022777"/>
    </source>
</evidence>
<reference evidence="13 14" key="1">
    <citation type="submission" date="2024-02" db="EMBL/GenBank/DDBJ databases">
        <title>Genome analysis and characterization of Microbaculum marinisediminis sp. nov., isolated from marine sediment.</title>
        <authorList>
            <person name="Du Z.-J."/>
            <person name="Ye Y.-Q."/>
            <person name="Zhang Z.-R."/>
            <person name="Yuan S.-M."/>
            <person name="Zhang X.-Y."/>
        </authorList>
    </citation>
    <scope>NUCLEOTIDE SEQUENCE [LARGE SCALE GENOMIC DNA]</scope>
    <source>
        <strain evidence="13 14">SDUM1044001</strain>
    </source>
</reference>
<dbReference type="SUPFAM" id="SSF55874">
    <property type="entry name" value="ATPase domain of HSP90 chaperone/DNA topoisomerase II/histidine kinase"/>
    <property type="match status" value="1"/>
</dbReference>
<evidence type="ECO:0000256" key="3">
    <source>
        <dbReference type="ARBA" id="ARBA00012438"/>
    </source>
</evidence>
<dbReference type="GO" id="GO:0005886">
    <property type="term" value="C:plasma membrane"/>
    <property type="evidence" value="ECO:0007669"/>
    <property type="project" value="UniProtKB-SubCell"/>
</dbReference>
<keyword evidence="8 13" id="KW-0418">Kinase</keyword>
<evidence type="ECO:0000256" key="10">
    <source>
        <dbReference type="SAM" id="MobiDB-lite"/>
    </source>
</evidence>
<dbReference type="CDD" id="cd00082">
    <property type="entry name" value="HisKA"/>
    <property type="match status" value="1"/>
</dbReference>
<evidence type="ECO:0000256" key="9">
    <source>
        <dbReference type="ARBA" id="ARBA00022840"/>
    </source>
</evidence>
<evidence type="ECO:0000313" key="14">
    <source>
        <dbReference type="Proteomes" id="UP001378188"/>
    </source>
</evidence>
<feature type="transmembrane region" description="Helical" evidence="11">
    <location>
        <begin position="48"/>
        <end position="66"/>
    </location>
</feature>
<feature type="transmembrane region" description="Helical" evidence="11">
    <location>
        <begin position="159"/>
        <end position="181"/>
    </location>
</feature>
<dbReference type="InterPro" id="IPR005467">
    <property type="entry name" value="His_kinase_dom"/>
</dbReference>
<dbReference type="EC" id="2.7.13.3" evidence="3"/>
<feature type="region of interest" description="Disordered" evidence="10">
    <location>
        <begin position="440"/>
        <end position="470"/>
    </location>
</feature>
<evidence type="ECO:0000256" key="7">
    <source>
        <dbReference type="ARBA" id="ARBA00022741"/>
    </source>
</evidence>
<dbReference type="EMBL" id="JAZHOF010000005">
    <property type="protein sequence ID" value="MEJ8572442.1"/>
    <property type="molecule type" value="Genomic_DNA"/>
</dbReference>
<comment type="catalytic activity">
    <reaction evidence="1">
        <text>ATP + protein L-histidine = ADP + protein N-phospho-L-histidine.</text>
        <dbReference type="EC" id="2.7.13.3"/>
    </reaction>
</comment>
<dbReference type="Pfam" id="PF00512">
    <property type="entry name" value="HisKA"/>
    <property type="match status" value="1"/>
</dbReference>
<dbReference type="InterPro" id="IPR004358">
    <property type="entry name" value="Sig_transdc_His_kin-like_C"/>
</dbReference>
<feature type="transmembrane region" description="Helical" evidence="11">
    <location>
        <begin position="24"/>
        <end position="42"/>
    </location>
</feature>
<feature type="transmembrane region" description="Helical" evidence="11">
    <location>
        <begin position="104"/>
        <end position="121"/>
    </location>
</feature>
<comment type="caution">
    <text evidence="13">The sequence shown here is derived from an EMBL/GenBank/DDBJ whole genome shotgun (WGS) entry which is preliminary data.</text>
</comment>
<dbReference type="InterPro" id="IPR036890">
    <property type="entry name" value="HATPase_C_sf"/>
</dbReference>
<evidence type="ECO:0000256" key="2">
    <source>
        <dbReference type="ARBA" id="ARBA00004651"/>
    </source>
</evidence>
<dbReference type="InterPro" id="IPR003661">
    <property type="entry name" value="HisK_dim/P_dom"/>
</dbReference>
<dbReference type="GO" id="GO:0005524">
    <property type="term" value="F:ATP binding"/>
    <property type="evidence" value="ECO:0007669"/>
    <property type="project" value="UniProtKB-KW"/>
</dbReference>
<dbReference type="NCBIfam" id="NF033792">
    <property type="entry name" value="ActS_PrrB_HisK"/>
    <property type="match status" value="1"/>
</dbReference>
<evidence type="ECO:0000256" key="5">
    <source>
        <dbReference type="ARBA" id="ARBA00022553"/>
    </source>
</evidence>
<evidence type="ECO:0000256" key="11">
    <source>
        <dbReference type="SAM" id="Phobius"/>
    </source>
</evidence>
<dbReference type="Proteomes" id="UP001378188">
    <property type="component" value="Unassembled WGS sequence"/>
</dbReference>
<dbReference type="SMART" id="SM00387">
    <property type="entry name" value="HATPase_c"/>
    <property type="match status" value="1"/>
</dbReference>
<evidence type="ECO:0000256" key="4">
    <source>
        <dbReference type="ARBA" id="ARBA00022475"/>
    </source>
</evidence>
<keyword evidence="11" id="KW-1133">Transmembrane helix</keyword>
<dbReference type="PROSITE" id="PS50109">
    <property type="entry name" value="HIS_KIN"/>
    <property type="match status" value="1"/>
</dbReference>
<keyword evidence="5" id="KW-0597">Phosphoprotein</keyword>
<dbReference type="Pfam" id="PF02518">
    <property type="entry name" value="HATPase_c"/>
    <property type="match status" value="1"/>
</dbReference>
<protein>
    <recommendedName>
        <fullName evidence="3">histidine kinase</fullName>
        <ecNumber evidence="3">2.7.13.3</ecNumber>
    </recommendedName>
</protein>
<keyword evidence="14" id="KW-1185">Reference proteome</keyword>
<keyword evidence="6" id="KW-0808">Transferase</keyword>
<sequence>MPTTLPDDFMPGATRLRLRTLVRLRWIAVAGQSIAVLAVYALFGFHLPLGFCFSLIALSAWLNIYLRIRYPASRELSARAATILLGYDIIQLAALLALTGGLSNPFSILLLVPVVVSASALPPLNTIVLGGIALAVASLIAAVHLPLPWIPGDEPELPLLYLAGIWVALALAIGFMGIYAFRVAKEARQMSDALTAAELVLAREHRISALDGLAAAAAHELGTPLATIALVARELERDMPAEGPHSDDVRLLRSQVERCRGILERIGSLGEETGGHFDRLPLSSLIEEIAAPHREFGISIEIVMDGQRPEPVGRRDPGILYGLGNLAENAVDFAGSTAVIRAGWTDRTVTIEIADDGPGFPPDVLSKIGEPYISTRGRRRGSTEESGLGLGLFIAKTLLERSGAQVTFGNRAPPAQGALARATWERARFEVASLSEGPGFADRASGDINEGTVTASDNRAAPAAQHTAAK</sequence>
<evidence type="ECO:0000256" key="1">
    <source>
        <dbReference type="ARBA" id="ARBA00000085"/>
    </source>
</evidence>
<keyword evidence="4" id="KW-1003">Cell membrane</keyword>
<dbReference type="Gene3D" id="1.10.287.130">
    <property type="match status" value="1"/>
</dbReference>
<accession>A0AAW9RFM9</accession>
<gene>
    <name evidence="13" type="ORF">V3328_13205</name>
</gene>
<feature type="domain" description="Histidine kinase" evidence="12">
    <location>
        <begin position="216"/>
        <end position="428"/>
    </location>
</feature>
<evidence type="ECO:0000256" key="6">
    <source>
        <dbReference type="ARBA" id="ARBA00022679"/>
    </source>
</evidence>
<keyword evidence="7" id="KW-0547">Nucleotide-binding</keyword>
<dbReference type="GO" id="GO:0000155">
    <property type="term" value="F:phosphorelay sensor kinase activity"/>
    <property type="evidence" value="ECO:0007669"/>
    <property type="project" value="InterPro"/>
</dbReference>
<organism evidence="13 14">
    <name type="scientific">Microbaculum marinum</name>
    <dbReference type="NCBI Taxonomy" id="1764581"/>
    <lineage>
        <taxon>Bacteria</taxon>
        <taxon>Pseudomonadati</taxon>
        <taxon>Pseudomonadota</taxon>
        <taxon>Alphaproteobacteria</taxon>
        <taxon>Hyphomicrobiales</taxon>
        <taxon>Tepidamorphaceae</taxon>
        <taxon>Microbaculum</taxon>
    </lineage>
</organism>
<dbReference type="Gene3D" id="3.30.565.10">
    <property type="entry name" value="Histidine kinase-like ATPase, C-terminal domain"/>
    <property type="match status" value="1"/>
</dbReference>
<feature type="transmembrane region" description="Helical" evidence="11">
    <location>
        <begin position="78"/>
        <end position="98"/>
    </location>
</feature>
<evidence type="ECO:0000313" key="13">
    <source>
        <dbReference type="EMBL" id="MEJ8572442.1"/>
    </source>
</evidence>
<keyword evidence="11" id="KW-0472">Membrane</keyword>
<comment type="subcellular location">
    <subcellularLocation>
        <location evidence="2">Cell membrane</location>
        <topology evidence="2">Multi-pass membrane protein</topology>
    </subcellularLocation>
</comment>
<dbReference type="InterPro" id="IPR047770">
    <property type="entry name" value="RegB"/>
</dbReference>
<dbReference type="PRINTS" id="PR00344">
    <property type="entry name" value="BCTRLSENSOR"/>
</dbReference>
<keyword evidence="9" id="KW-0067">ATP-binding</keyword>
<dbReference type="InterPro" id="IPR036097">
    <property type="entry name" value="HisK_dim/P_sf"/>
</dbReference>
<dbReference type="InterPro" id="IPR003594">
    <property type="entry name" value="HATPase_dom"/>
</dbReference>
<keyword evidence="11" id="KW-0812">Transmembrane</keyword>
<dbReference type="SUPFAM" id="SSF47384">
    <property type="entry name" value="Homodimeric domain of signal transducing histidine kinase"/>
    <property type="match status" value="1"/>
</dbReference>